<dbReference type="OrthoDB" id="10546630at2759"/>
<keyword evidence="2" id="KW-1185">Reference proteome</keyword>
<gene>
    <name evidence="1" type="ORF">Glove_74g333</name>
</gene>
<evidence type="ECO:0000313" key="1">
    <source>
        <dbReference type="EMBL" id="RHZ84942.1"/>
    </source>
</evidence>
<name>A0A397JCT3_9GLOM</name>
<accession>A0A397JCT3</accession>
<reference evidence="1 2" key="1">
    <citation type="submission" date="2018-08" db="EMBL/GenBank/DDBJ databases">
        <title>Genome and evolution of the arbuscular mycorrhizal fungus Diversispora epigaea (formerly Glomus versiforme) and its bacterial endosymbionts.</title>
        <authorList>
            <person name="Sun X."/>
            <person name="Fei Z."/>
            <person name="Harrison M."/>
        </authorList>
    </citation>
    <scope>NUCLEOTIDE SEQUENCE [LARGE SCALE GENOMIC DNA]</scope>
    <source>
        <strain evidence="1 2">IT104</strain>
    </source>
</reference>
<comment type="caution">
    <text evidence="1">The sequence shown here is derived from an EMBL/GenBank/DDBJ whole genome shotgun (WGS) entry which is preliminary data.</text>
</comment>
<dbReference type="Proteomes" id="UP000266861">
    <property type="component" value="Unassembled WGS sequence"/>
</dbReference>
<organism evidence="1 2">
    <name type="scientific">Diversispora epigaea</name>
    <dbReference type="NCBI Taxonomy" id="1348612"/>
    <lineage>
        <taxon>Eukaryota</taxon>
        <taxon>Fungi</taxon>
        <taxon>Fungi incertae sedis</taxon>
        <taxon>Mucoromycota</taxon>
        <taxon>Glomeromycotina</taxon>
        <taxon>Glomeromycetes</taxon>
        <taxon>Diversisporales</taxon>
        <taxon>Diversisporaceae</taxon>
        <taxon>Diversispora</taxon>
    </lineage>
</organism>
<dbReference type="AlphaFoldDB" id="A0A397JCT3"/>
<dbReference type="EMBL" id="PQFF01000070">
    <property type="protein sequence ID" value="RHZ84942.1"/>
    <property type="molecule type" value="Genomic_DNA"/>
</dbReference>
<sequence>MPQRIESALDAKGESTKKKKALSECELQILAQKVATRKAVAEALKLANLEKKVIVKYENHLVHSRLKSLGPPDKF</sequence>
<evidence type="ECO:0000313" key="2">
    <source>
        <dbReference type="Proteomes" id="UP000266861"/>
    </source>
</evidence>
<proteinExistence type="predicted"/>
<protein>
    <submittedName>
        <fullName evidence="1">Uncharacterized protein</fullName>
    </submittedName>
</protein>